<dbReference type="CDD" id="cd03257">
    <property type="entry name" value="ABC_NikE_OppD_transporters"/>
    <property type="match status" value="1"/>
</dbReference>
<keyword evidence="4" id="KW-1003">Cell membrane</keyword>
<dbReference type="InterPro" id="IPR017871">
    <property type="entry name" value="ABC_transporter-like_CS"/>
</dbReference>
<keyword evidence="7" id="KW-0472">Membrane</keyword>
<name>A0A2R8C0B1_9RHOB</name>
<dbReference type="Gene3D" id="3.40.50.300">
    <property type="entry name" value="P-loop containing nucleotide triphosphate hydrolases"/>
    <property type="match status" value="1"/>
</dbReference>
<dbReference type="PANTHER" id="PTHR43297:SF2">
    <property type="entry name" value="DIPEPTIDE TRANSPORT ATP-BINDING PROTEIN DPPD"/>
    <property type="match status" value="1"/>
</dbReference>
<keyword evidence="6 9" id="KW-0067">ATP-binding</keyword>
<dbReference type="InterPro" id="IPR013563">
    <property type="entry name" value="Oligopep_ABC_C"/>
</dbReference>
<dbReference type="PROSITE" id="PS50893">
    <property type="entry name" value="ABC_TRANSPORTER_2"/>
    <property type="match status" value="1"/>
</dbReference>
<evidence type="ECO:0000256" key="3">
    <source>
        <dbReference type="ARBA" id="ARBA00022448"/>
    </source>
</evidence>
<dbReference type="EMBL" id="ONZF01000011">
    <property type="protein sequence ID" value="SPJ25840.1"/>
    <property type="molecule type" value="Genomic_DNA"/>
</dbReference>
<dbReference type="GO" id="GO:0005524">
    <property type="term" value="F:ATP binding"/>
    <property type="evidence" value="ECO:0007669"/>
    <property type="project" value="UniProtKB-KW"/>
</dbReference>
<sequence length="351" mass="38348">MPLPRSEAPITASAHARPLLRVKDLQTTFRVGGNKFVRAVDGVSFDLDPGETVAIVGESGSGKSVTSLSIMGLLPHDSGEVTSGSMRLDGQELRDLNPEAMRRIRGKKISMIFQEPMTSLNPVHTIGRQISEVVIHHEGLSHRAARARAIEMLELVGIPEPTRRVDNYPHQMSGGMRQRAMIAMALSCEPAVLIADEPTTALDVTIQAQMLELMQDLQDRMGMAIIFITHDLGVVAEVADRVVVMYAGEVVESGTVHQIFEAPRMPYTVGLMNSIPRLGTKLPGNRLQTIRGTVPPLSNLPRGCRFHPRCDHATDVCRGTGNHPSLDAAAPGHLVRCARWKDIRFDVEESA</sequence>
<evidence type="ECO:0000256" key="1">
    <source>
        <dbReference type="ARBA" id="ARBA00004417"/>
    </source>
</evidence>
<proteinExistence type="inferred from homology"/>
<evidence type="ECO:0000256" key="5">
    <source>
        <dbReference type="ARBA" id="ARBA00022741"/>
    </source>
</evidence>
<dbReference type="SUPFAM" id="SSF52540">
    <property type="entry name" value="P-loop containing nucleoside triphosphate hydrolases"/>
    <property type="match status" value="1"/>
</dbReference>
<evidence type="ECO:0000313" key="9">
    <source>
        <dbReference type="EMBL" id="SPJ25840.1"/>
    </source>
</evidence>
<dbReference type="GO" id="GO:0055085">
    <property type="term" value="P:transmembrane transport"/>
    <property type="evidence" value="ECO:0007669"/>
    <property type="project" value="UniProtKB-ARBA"/>
</dbReference>
<evidence type="ECO:0000313" key="10">
    <source>
        <dbReference type="Proteomes" id="UP000244912"/>
    </source>
</evidence>
<dbReference type="SMART" id="SM00382">
    <property type="entry name" value="AAA"/>
    <property type="match status" value="1"/>
</dbReference>
<dbReference type="InterPro" id="IPR027417">
    <property type="entry name" value="P-loop_NTPase"/>
</dbReference>
<evidence type="ECO:0000256" key="6">
    <source>
        <dbReference type="ARBA" id="ARBA00022840"/>
    </source>
</evidence>
<dbReference type="Pfam" id="PF00005">
    <property type="entry name" value="ABC_tran"/>
    <property type="match status" value="1"/>
</dbReference>
<evidence type="ECO:0000256" key="2">
    <source>
        <dbReference type="ARBA" id="ARBA00005417"/>
    </source>
</evidence>
<keyword evidence="5" id="KW-0547">Nucleotide-binding</keyword>
<gene>
    <name evidence="9" type="primary">oppD_2</name>
    <name evidence="9" type="ORF">PAA8504_03692</name>
</gene>
<dbReference type="InterPro" id="IPR003439">
    <property type="entry name" value="ABC_transporter-like_ATP-bd"/>
</dbReference>
<dbReference type="InterPro" id="IPR003593">
    <property type="entry name" value="AAA+_ATPase"/>
</dbReference>
<dbReference type="AlphaFoldDB" id="A0A2R8C0B1"/>
<dbReference type="Proteomes" id="UP000244912">
    <property type="component" value="Unassembled WGS sequence"/>
</dbReference>
<keyword evidence="3" id="KW-0813">Transport</keyword>
<keyword evidence="10" id="KW-1185">Reference proteome</keyword>
<dbReference type="FunFam" id="3.40.50.300:FF:000016">
    <property type="entry name" value="Oligopeptide ABC transporter ATP-binding component"/>
    <property type="match status" value="1"/>
</dbReference>
<dbReference type="OrthoDB" id="7374568at2"/>
<dbReference type="GO" id="GO:0016887">
    <property type="term" value="F:ATP hydrolysis activity"/>
    <property type="evidence" value="ECO:0007669"/>
    <property type="project" value="InterPro"/>
</dbReference>
<dbReference type="GO" id="GO:0005886">
    <property type="term" value="C:plasma membrane"/>
    <property type="evidence" value="ECO:0007669"/>
    <property type="project" value="UniProtKB-SubCell"/>
</dbReference>
<feature type="domain" description="ABC transporter" evidence="8">
    <location>
        <begin position="20"/>
        <end position="272"/>
    </location>
</feature>
<accession>A0A2R8C0B1</accession>
<evidence type="ECO:0000256" key="7">
    <source>
        <dbReference type="ARBA" id="ARBA00023136"/>
    </source>
</evidence>
<comment type="subcellular location">
    <subcellularLocation>
        <location evidence="1">Cell inner membrane</location>
        <topology evidence="1">Peripheral membrane protein</topology>
    </subcellularLocation>
</comment>
<dbReference type="PANTHER" id="PTHR43297">
    <property type="entry name" value="OLIGOPEPTIDE TRANSPORT ATP-BINDING PROTEIN APPD"/>
    <property type="match status" value="1"/>
</dbReference>
<dbReference type="NCBIfam" id="TIGR01727">
    <property type="entry name" value="oligo_HPY"/>
    <property type="match status" value="1"/>
</dbReference>
<dbReference type="InterPro" id="IPR050388">
    <property type="entry name" value="ABC_Ni/Peptide_Import"/>
</dbReference>
<comment type="similarity">
    <text evidence="2">Belongs to the ABC transporter superfamily.</text>
</comment>
<protein>
    <submittedName>
        <fullName evidence="9">Oligopeptide transport ATP-binding protein OppD</fullName>
    </submittedName>
</protein>
<reference evidence="9 10" key="1">
    <citation type="submission" date="2018-03" db="EMBL/GenBank/DDBJ databases">
        <authorList>
            <person name="Keele B.F."/>
        </authorList>
    </citation>
    <scope>NUCLEOTIDE SEQUENCE [LARGE SCALE GENOMIC DNA]</scope>
    <source>
        <strain evidence="9 10">CECT 8504</strain>
    </source>
</reference>
<organism evidence="9 10">
    <name type="scientific">Palleronia abyssalis</name>
    <dbReference type="NCBI Taxonomy" id="1501240"/>
    <lineage>
        <taxon>Bacteria</taxon>
        <taxon>Pseudomonadati</taxon>
        <taxon>Pseudomonadota</taxon>
        <taxon>Alphaproteobacteria</taxon>
        <taxon>Rhodobacterales</taxon>
        <taxon>Roseobacteraceae</taxon>
        <taxon>Palleronia</taxon>
    </lineage>
</organism>
<dbReference type="PROSITE" id="PS00211">
    <property type="entry name" value="ABC_TRANSPORTER_1"/>
    <property type="match status" value="1"/>
</dbReference>
<dbReference type="GO" id="GO:0015833">
    <property type="term" value="P:peptide transport"/>
    <property type="evidence" value="ECO:0007669"/>
    <property type="project" value="InterPro"/>
</dbReference>
<dbReference type="Pfam" id="PF08352">
    <property type="entry name" value="oligo_HPY"/>
    <property type="match status" value="1"/>
</dbReference>
<evidence type="ECO:0000256" key="4">
    <source>
        <dbReference type="ARBA" id="ARBA00022475"/>
    </source>
</evidence>
<evidence type="ECO:0000259" key="8">
    <source>
        <dbReference type="PROSITE" id="PS50893"/>
    </source>
</evidence>